<reference evidence="10" key="1">
    <citation type="journal article" date="2023" name="Microbiol. Spectr.">
        <title>Whole-genome sequencing provides insights into a novel species: Providencia hangzhouensis associated with urinary tract infections.</title>
        <authorList>
            <person name="Dong X."/>
            <person name="Yu Y."/>
            <person name="Liu J."/>
            <person name="Cao D."/>
            <person name="Xiang Y."/>
            <person name="Bi K."/>
            <person name="Yuan X."/>
            <person name="Li S."/>
            <person name="Wu T."/>
            <person name="Zhang Y."/>
        </authorList>
    </citation>
    <scope>NUCLEOTIDE SEQUENCE</scope>
    <source>
        <strain evidence="10">PR-310</strain>
    </source>
</reference>
<evidence type="ECO:0000259" key="9">
    <source>
        <dbReference type="PROSITE" id="PS50850"/>
    </source>
</evidence>
<dbReference type="SUPFAM" id="SSF103473">
    <property type="entry name" value="MFS general substrate transporter"/>
    <property type="match status" value="1"/>
</dbReference>
<feature type="transmembrane region" description="Helical" evidence="8">
    <location>
        <begin position="306"/>
        <end position="331"/>
    </location>
</feature>
<evidence type="ECO:0000256" key="5">
    <source>
        <dbReference type="ARBA" id="ARBA00022847"/>
    </source>
</evidence>
<feature type="transmembrane region" description="Helical" evidence="8">
    <location>
        <begin position="76"/>
        <end position="96"/>
    </location>
</feature>
<keyword evidence="4 8" id="KW-0812">Transmembrane</keyword>
<comment type="subcellular location">
    <subcellularLocation>
        <location evidence="1">Cell membrane</location>
        <topology evidence="1">Multi-pass membrane protein</topology>
    </subcellularLocation>
</comment>
<feature type="transmembrane region" description="Helical" evidence="8">
    <location>
        <begin position="45"/>
        <end position="64"/>
    </location>
</feature>
<keyword evidence="3" id="KW-1003">Cell membrane</keyword>
<dbReference type="PANTHER" id="PTHR43528:SF1">
    <property type="entry name" value="ALPHA-KETOGLUTARATE PERMEASE"/>
    <property type="match status" value="1"/>
</dbReference>
<evidence type="ECO:0000256" key="4">
    <source>
        <dbReference type="ARBA" id="ARBA00022692"/>
    </source>
</evidence>
<feature type="transmembrane region" description="Helical" evidence="8">
    <location>
        <begin position="366"/>
        <end position="384"/>
    </location>
</feature>
<dbReference type="PANTHER" id="PTHR43528">
    <property type="entry name" value="ALPHA-KETOGLUTARATE PERMEASE"/>
    <property type="match status" value="1"/>
</dbReference>
<feature type="transmembrane region" description="Helical" evidence="8">
    <location>
        <begin position="281"/>
        <end position="300"/>
    </location>
</feature>
<proteinExistence type="predicted"/>
<accession>A0ABY9ZE96</accession>
<gene>
    <name evidence="10" type="ORF">PZ638_07550</name>
</gene>
<organism evidence="10 11">
    <name type="scientific">Providencia hangzhouensis</name>
    <dbReference type="NCBI Taxonomy" id="3031799"/>
    <lineage>
        <taxon>Bacteria</taxon>
        <taxon>Pseudomonadati</taxon>
        <taxon>Pseudomonadota</taxon>
        <taxon>Gammaproteobacteria</taxon>
        <taxon>Enterobacterales</taxon>
        <taxon>Morganellaceae</taxon>
        <taxon>Providencia</taxon>
    </lineage>
</organism>
<keyword evidence="6 8" id="KW-1133">Transmembrane helix</keyword>
<keyword evidence="7 8" id="KW-0472">Membrane</keyword>
<evidence type="ECO:0000256" key="2">
    <source>
        <dbReference type="ARBA" id="ARBA00022448"/>
    </source>
</evidence>
<feature type="transmembrane region" description="Helical" evidence="8">
    <location>
        <begin position="215"/>
        <end position="232"/>
    </location>
</feature>
<dbReference type="Pfam" id="PF07690">
    <property type="entry name" value="MFS_1"/>
    <property type="match status" value="1"/>
</dbReference>
<feature type="transmembrane region" description="Helical" evidence="8">
    <location>
        <begin position="7"/>
        <end position="30"/>
    </location>
</feature>
<evidence type="ECO:0000256" key="6">
    <source>
        <dbReference type="ARBA" id="ARBA00022989"/>
    </source>
</evidence>
<evidence type="ECO:0000256" key="1">
    <source>
        <dbReference type="ARBA" id="ARBA00004651"/>
    </source>
</evidence>
<feature type="transmembrane region" description="Helical" evidence="8">
    <location>
        <begin position="102"/>
        <end position="120"/>
    </location>
</feature>
<feature type="transmembrane region" description="Helical" evidence="8">
    <location>
        <begin position="141"/>
        <end position="163"/>
    </location>
</feature>
<dbReference type="Gene3D" id="1.20.1250.20">
    <property type="entry name" value="MFS general substrate transporter like domains"/>
    <property type="match status" value="1"/>
</dbReference>
<keyword evidence="11" id="KW-1185">Reference proteome</keyword>
<evidence type="ECO:0000256" key="3">
    <source>
        <dbReference type="ARBA" id="ARBA00022475"/>
    </source>
</evidence>
<dbReference type="PROSITE" id="PS50850">
    <property type="entry name" value="MFS"/>
    <property type="match status" value="1"/>
</dbReference>
<name>A0ABY9ZE96_9GAMM</name>
<feature type="transmembrane region" description="Helical" evidence="8">
    <location>
        <begin position="338"/>
        <end position="360"/>
    </location>
</feature>
<feature type="transmembrane region" description="Helical" evidence="8">
    <location>
        <begin position="252"/>
        <end position="272"/>
    </location>
</feature>
<dbReference type="InterPro" id="IPR020846">
    <property type="entry name" value="MFS_dom"/>
</dbReference>
<dbReference type="InterPro" id="IPR011701">
    <property type="entry name" value="MFS"/>
</dbReference>
<sequence length="397" mass="44488">MKWKYRFGVSLGNMLEHYDIAVFAAISVYLIKELNKLNIENAPEIIWGIFALRYILRPFGGYVIGRFADKSGKKSALILTSMVTGFATLLMALLPIELLGKYTPIIILMLQSALCFSFAGEYPSLINYLLYNCPENERSRISALTAISSLLGFTMAFLVIYILENTLTIKEMEDIGWRIPLLLGLINIFISFWFRSRLPDQPTIAIEQRKVEMRRVLSIFIVAIPATVTFYTQNISWSLILEYLPLGENKKYYSLLSSLLLLISVFVCSWITDKVSSPVKVFNIGVTALIVLSIPLYYMMTLGEVWLIILSQIIMTIYIAMIWCNSAVILVQASGGKVSTLGVGFNSTAVIFGGLTPLVINQLLGLGMVYVGVFLCCCGFVFLLNWKVNKIANKVTS</sequence>
<dbReference type="InterPro" id="IPR036259">
    <property type="entry name" value="MFS_trans_sf"/>
</dbReference>
<feature type="domain" description="Major facilitator superfamily (MFS) profile" evidence="9">
    <location>
        <begin position="5"/>
        <end position="389"/>
    </location>
</feature>
<dbReference type="GeneID" id="92274305"/>
<dbReference type="InterPro" id="IPR051084">
    <property type="entry name" value="H+-coupled_symporters"/>
</dbReference>
<protein>
    <submittedName>
        <fullName evidence="10">MFS transporter</fullName>
    </submittedName>
</protein>
<evidence type="ECO:0000313" key="10">
    <source>
        <dbReference type="EMBL" id="WNK25724.1"/>
    </source>
</evidence>
<dbReference type="RefSeq" id="WP_206277527.1">
    <property type="nucleotide sequence ID" value="NZ_CP135052.1"/>
</dbReference>
<evidence type="ECO:0000256" key="8">
    <source>
        <dbReference type="SAM" id="Phobius"/>
    </source>
</evidence>
<dbReference type="Proteomes" id="UP001163184">
    <property type="component" value="Chromosome"/>
</dbReference>
<keyword evidence="2" id="KW-0813">Transport</keyword>
<evidence type="ECO:0000313" key="11">
    <source>
        <dbReference type="Proteomes" id="UP001163184"/>
    </source>
</evidence>
<feature type="transmembrane region" description="Helical" evidence="8">
    <location>
        <begin position="175"/>
        <end position="194"/>
    </location>
</feature>
<keyword evidence="5" id="KW-0769">Symport</keyword>
<evidence type="ECO:0000256" key="7">
    <source>
        <dbReference type="ARBA" id="ARBA00023136"/>
    </source>
</evidence>
<dbReference type="EMBL" id="CP135052">
    <property type="protein sequence ID" value="WNK25724.1"/>
    <property type="molecule type" value="Genomic_DNA"/>
</dbReference>